<accession>A0A4Q2VEV9</accession>
<dbReference type="GO" id="GO:0030170">
    <property type="term" value="F:pyridoxal phosphate binding"/>
    <property type="evidence" value="ECO:0007669"/>
    <property type="project" value="InterPro"/>
</dbReference>
<organism evidence="4 5">
    <name type="scientific">Fusarium oxysporum f. sp. narcissi</name>
    <dbReference type="NCBI Taxonomy" id="451672"/>
    <lineage>
        <taxon>Eukaryota</taxon>
        <taxon>Fungi</taxon>
        <taxon>Dikarya</taxon>
        <taxon>Ascomycota</taxon>
        <taxon>Pezizomycotina</taxon>
        <taxon>Sordariomycetes</taxon>
        <taxon>Hypocreomycetidae</taxon>
        <taxon>Hypocreales</taxon>
        <taxon>Nectriaceae</taxon>
        <taxon>Fusarium</taxon>
        <taxon>Fusarium oxysporum species complex</taxon>
    </lineage>
</organism>
<dbReference type="GO" id="GO:0005739">
    <property type="term" value="C:mitochondrion"/>
    <property type="evidence" value="ECO:0007669"/>
    <property type="project" value="TreeGrafter"/>
</dbReference>
<dbReference type="Pfam" id="PF00202">
    <property type="entry name" value="Aminotran_3"/>
    <property type="match status" value="1"/>
</dbReference>
<dbReference type="PANTHER" id="PTHR45688">
    <property type="match status" value="1"/>
</dbReference>
<dbReference type="PROSITE" id="PS00600">
    <property type="entry name" value="AA_TRANSFER_CLASS_3"/>
    <property type="match status" value="1"/>
</dbReference>
<name>A0A4Q2VEV9_FUSOX</name>
<evidence type="ECO:0000256" key="3">
    <source>
        <dbReference type="RuleBase" id="RU003560"/>
    </source>
</evidence>
<dbReference type="Proteomes" id="UP000290540">
    <property type="component" value="Unassembled WGS sequence"/>
</dbReference>
<keyword evidence="2 3" id="KW-0663">Pyridoxal phosphate</keyword>
<dbReference type="InterPro" id="IPR005814">
    <property type="entry name" value="Aminotrans_3"/>
</dbReference>
<dbReference type="InterPro" id="IPR015424">
    <property type="entry name" value="PyrdxlP-dep_Trfase"/>
</dbReference>
<dbReference type="InterPro" id="IPR015422">
    <property type="entry name" value="PyrdxlP-dep_Trfase_small"/>
</dbReference>
<dbReference type="EMBL" id="MQTW01000153">
    <property type="protein sequence ID" value="RYC83368.1"/>
    <property type="molecule type" value="Genomic_DNA"/>
</dbReference>
<gene>
    <name evidence="4" type="ORF">BFJ63_vAg13771</name>
</gene>
<evidence type="ECO:0000256" key="2">
    <source>
        <dbReference type="ARBA" id="ARBA00022898"/>
    </source>
</evidence>
<dbReference type="GO" id="GO:0008483">
    <property type="term" value="F:transaminase activity"/>
    <property type="evidence" value="ECO:0007669"/>
    <property type="project" value="InterPro"/>
</dbReference>
<dbReference type="Gene3D" id="3.90.1150.10">
    <property type="entry name" value="Aspartate Aminotransferase, domain 1"/>
    <property type="match status" value="1"/>
</dbReference>
<comment type="similarity">
    <text evidence="1 3">Belongs to the class-III pyridoxal-phosphate-dependent aminotransferase family.</text>
</comment>
<dbReference type="SUPFAM" id="SSF53383">
    <property type="entry name" value="PLP-dependent transferases"/>
    <property type="match status" value="1"/>
</dbReference>
<evidence type="ECO:0000256" key="1">
    <source>
        <dbReference type="ARBA" id="ARBA00008954"/>
    </source>
</evidence>
<dbReference type="Gene3D" id="3.40.640.10">
    <property type="entry name" value="Type I PLP-dependent aspartate aminotransferase-like (Major domain)"/>
    <property type="match status" value="1"/>
</dbReference>
<protein>
    <recommendedName>
        <fullName evidence="6">2,2-dialkylglycine decarboxylase</fullName>
    </recommendedName>
</protein>
<evidence type="ECO:0000313" key="4">
    <source>
        <dbReference type="EMBL" id="RYC83368.1"/>
    </source>
</evidence>
<dbReference type="InterPro" id="IPR015421">
    <property type="entry name" value="PyrdxlP-dep_Trfase_major"/>
</dbReference>
<proteinExistence type="inferred from homology"/>
<reference evidence="4 5" key="1">
    <citation type="submission" date="2016-12" db="EMBL/GenBank/DDBJ databases">
        <title>Draft genome sequence of Fusarium oxysporum causing rot on Narcissus.</title>
        <authorList>
            <person name="Armitage A.D."/>
            <person name="Taylor A."/>
            <person name="Clarkson J.P."/>
            <person name="Harrison R.J."/>
            <person name="Jackson A.C."/>
        </authorList>
    </citation>
    <scope>NUCLEOTIDE SEQUENCE [LARGE SCALE GENOMIC DNA]</scope>
    <source>
        <strain evidence="4 5">N139</strain>
    </source>
</reference>
<dbReference type="InterPro" id="IPR049704">
    <property type="entry name" value="Aminotrans_3_PPA_site"/>
</dbReference>
<dbReference type="PANTHER" id="PTHR45688:SF13">
    <property type="entry name" value="ALANINE--GLYOXYLATE AMINOTRANSFERASE 2-LIKE"/>
    <property type="match status" value="1"/>
</dbReference>
<evidence type="ECO:0008006" key="6">
    <source>
        <dbReference type="Google" id="ProtNLM"/>
    </source>
</evidence>
<evidence type="ECO:0000313" key="5">
    <source>
        <dbReference type="Proteomes" id="UP000290540"/>
    </source>
</evidence>
<dbReference type="CDD" id="cd00610">
    <property type="entry name" value="OAT_like"/>
    <property type="match status" value="1"/>
</dbReference>
<sequence length="436" mass="47292">MLFTYRIKGRYDITQVLVKGEGVRIWDANSKEYIDFESGQVYASTSHCHPAYTKAICDQAAQLMQTGSGYTDPPRILLAKKLAEIMPGNLSCSYFACTGSEVTEAAIRLAKIYTGCTEIVTLTCGYYGMTYASLAATGLGGKFKSVPGSGLPGFIHIPTPYKYRTPFKDDDNNLTSLRQGIEMINWTTTGKPAAVFLEVVMSVAGMIIPSKEYVQGLRKWCTENGALLIIDEAQSGVGRTGKWFAIEHFDVIPDMICTSKSLGGGVPLCGVTTTPEIADRVAELGYHQSSSHTDDPFLAAVGLANIEILEKENLVQNADVMGRYLKERFEKMQAEHEILGDVCGLGLMIGLEFVTDKASKTPAPLHASAISSYCRDNGLLLGHRPTGAVSGNNIRILPPLILNHEDADKALAIFEAAIVHAEKTVKSEVTDGTAWM</sequence>
<comment type="caution">
    <text evidence="4">The sequence shown here is derived from an EMBL/GenBank/DDBJ whole genome shotgun (WGS) entry which is preliminary data.</text>
</comment>
<dbReference type="AlphaFoldDB" id="A0A4Q2VEV9"/>